<dbReference type="EMBL" id="DS028097">
    <property type="protein sequence ID" value="KMP08519.1"/>
    <property type="molecule type" value="Genomic_DNA"/>
</dbReference>
<reference evidence="2" key="1">
    <citation type="journal article" date="2010" name="Genome Res.">
        <title>Population genomic sequencing of Coccidioides fungi reveals recent hybridization and transposon control.</title>
        <authorList>
            <person name="Neafsey D.E."/>
            <person name="Barker B.M."/>
            <person name="Sharpton T.J."/>
            <person name="Stajich J.E."/>
            <person name="Park D.J."/>
            <person name="Whiston E."/>
            <person name="Hung C.-Y."/>
            <person name="McMahan C."/>
            <person name="White J."/>
            <person name="Sykes S."/>
            <person name="Heiman D."/>
            <person name="Young S."/>
            <person name="Zeng Q."/>
            <person name="Abouelleil A."/>
            <person name="Aftuck L."/>
            <person name="Bessette D."/>
            <person name="Brown A."/>
            <person name="FitzGerald M."/>
            <person name="Lui A."/>
            <person name="Macdonald J.P."/>
            <person name="Priest M."/>
            <person name="Orbach M.J."/>
            <person name="Galgiani J.N."/>
            <person name="Kirkland T.N."/>
            <person name="Cole G.T."/>
            <person name="Birren B.W."/>
            <person name="Henn M.R."/>
            <person name="Taylor J.W."/>
            <person name="Rounsley S.D."/>
        </authorList>
    </citation>
    <scope>NUCLEOTIDE SEQUENCE [LARGE SCALE GENOMIC DNA]</scope>
    <source>
        <strain evidence="2">RMSCC 2394</strain>
    </source>
</reference>
<sequence>MSSLFYGLFSVTANNHQERMQIEISLVDHLTKLHFAFNPSLSSAAENPLTKAGVEIVKVPKGQNLVKSFTLIRRDEWYSDLATQASMLKVSAGMSENAGTDINPDDAPVASSFLGRFATHTGPQPSTARLSSGLYLRSI</sequence>
<proteinExistence type="predicted"/>
<protein>
    <submittedName>
        <fullName evidence="1">Uncharacterized protein</fullName>
    </submittedName>
</protein>
<evidence type="ECO:0000313" key="1">
    <source>
        <dbReference type="EMBL" id="KMP08519.1"/>
    </source>
</evidence>
<evidence type="ECO:0000313" key="2">
    <source>
        <dbReference type="Proteomes" id="UP000054565"/>
    </source>
</evidence>
<organism evidence="1 2">
    <name type="scientific">Coccidioides immitis RMSCC 2394</name>
    <dbReference type="NCBI Taxonomy" id="404692"/>
    <lineage>
        <taxon>Eukaryota</taxon>
        <taxon>Fungi</taxon>
        <taxon>Dikarya</taxon>
        <taxon>Ascomycota</taxon>
        <taxon>Pezizomycotina</taxon>
        <taxon>Eurotiomycetes</taxon>
        <taxon>Eurotiomycetidae</taxon>
        <taxon>Onygenales</taxon>
        <taxon>Onygenaceae</taxon>
        <taxon>Coccidioides</taxon>
    </lineage>
</organism>
<name>A0A0J6YMY9_COCIT</name>
<dbReference type="AlphaFoldDB" id="A0A0J6YMY9"/>
<gene>
    <name evidence="1" type="ORF">CIRG_08200</name>
</gene>
<dbReference type="Proteomes" id="UP000054565">
    <property type="component" value="Unassembled WGS sequence"/>
</dbReference>
<accession>A0A0J6YMY9</accession>